<organism evidence="1 2">
    <name type="scientific">Rothia terrae</name>
    <dbReference type="NCBI Taxonomy" id="396015"/>
    <lineage>
        <taxon>Bacteria</taxon>
        <taxon>Bacillati</taxon>
        <taxon>Actinomycetota</taxon>
        <taxon>Actinomycetes</taxon>
        <taxon>Micrococcales</taxon>
        <taxon>Micrococcaceae</taxon>
        <taxon>Rothia</taxon>
    </lineage>
</organism>
<sequence>MNQPLFDAGQELIDLAQRSRYVLNVLQRPVPLGFSSLSRDYAGSMLTFAPIDPEIVDNANAFAEKAWWQQ</sequence>
<evidence type="ECO:0000313" key="2">
    <source>
        <dbReference type="Proteomes" id="UP000516404"/>
    </source>
</evidence>
<proteinExistence type="predicted"/>
<evidence type="ECO:0000313" key="1">
    <source>
        <dbReference type="EMBL" id="QNV37440.1"/>
    </source>
</evidence>
<dbReference type="KEGG" id="rter:IDM49_09455"/>
<accession>A0A7H2BCP4</accession>
<reference evidence="1 2" key="1">
    <citation type="submission" date="2020-09" db="EMBL/GenBank/DDBJ databases">
        <title>Investigation of environmental microbes.</title>
        <authorList>
            <person name="Ou Y."/>
            <person name="Kang Q."/>
        </authorList>
    </citation>
    <scope>NUCLEOTIDE SEQUENCE [LARGE SCALE GENOMIC DNA]</scope>
    <source>
        <strain evidence="1 2">KJZ-14</strain>
    </source>
</reference>
<name>A0A7H2BCP4_9MICC</name>
<protein>
    <submittedName>
        <fullName evidence="1">Uncharacterized protein</fullName>
    </submittedName>
</protein>
<dbReference type="EMBL" id="CP061539">
    <property type="protein sequence ID" value="QNV37440.1"/>
    <property type="molecule type" value="Genomic_DNA"/>
</dbReference>
<dbReference type="RefSeq" id="WP_190724330.1">
    <property type="nucleotide sequence ID" value="NZ_CP061539.1"/>
</dbReference>
<keyword evidence="2" id="KW-1185">Reference proteome</keyword>
<dbReference type="AlphaFoldDB" id="A0A7H2BCP4"/>
<dbReference type="Proteomes" id="UP000516404">
    <property type="component" value="Chromosome"/>
</dbReference>
<gene>
    <name evidence="1" type="ORF">IDM49_09455</name>
</gene>
<dbReference type="GeneID" id="96624465"/>